<dbReference type="InterPro" id="IPR024089">
    <property type="entry name" value="PRODH_PutA_dom_I/II"/>
</dbReference>
<accession>E7RTK9</accession>
<dbReference type="SUPFAM" id="SSF53720">
    <property type="entry name" value="ALDH-like"/>
    <property type="match status" value="1"/>
</dbReference>
<dbReference type="InterPro" id="IPR016163">
    <property type="entry name" value="Ald_DH_C"/>
</dbReference>
<dbReference type="Gene3D" id="1.20.5.460">
    <property type="entry name" value="Single helix bin"/>
    <property type="match status" value="1"/>
</dbReference>
<dbReference type="Pfam" id="PF00171">
    <property type="entry name" value="Aldedh"/>
    <property type="match status" value="1"/>
</dbReference>
<dbReference type="EMBL" id="AEQP01000001">
    <property type="protein sequence ID" value="EFV96095.1"/>
    <property type="molecule type" value="Genomic_DNA"/>
</dbReference>
<evidence type="ECO:0000256" key="7">
    <source>
        <dbReference type="ARBA" id="ARBA00023002"/>
    </source>
</evidence>
<dbReference type="InterPro" id="IPR016162">
    <property type="entry name" value="Ald_DH_N"/>
</dbReference>
<proteinExistence type="inferred from homology"/>
<dbReference type="Gene3D" id="3.40.309.10">
    <property type="entry name" value="Aldehyde Dehydrogenase, Chain A, domain 2"/>
    <property type="match status" value="1"/>
</dbReference>
<feature type="active site" evidence="19">
    <location>
        <position position="888"/>
    </location>
</feature>
<dbReference type="EC" id="1.5.5.2" evidence="18"/>
<sequence>MSTPPLDIKVDEALHNRLKNIADRNNRSLQWLTRQALVSYLEAIERGQEPPDQLPSPRADAPELPEGVKGEPSAPFVAFAQQVSPQTPRRAAITAAWRRPEPECVTWLLAQAKDSPLTDPGFQARVHKLARRLSEGLRARPRAGGVEALIQEFALSSQEGVALMCLAEALLRIPDSQTRDALIRDKIGHGDWKAHVGQSPSIFVNAATWGLVITGRLVGTNSENKLASALTRVLKQGGEPLVRKSVDLGMRMMGEQFVTGETIEEALANARKYEAKGFRYSYDMLGEAATTEADAQAYMASYEMAIHAIGKASGGRGIYEGPGISIKLSALHPRYSRAQVDRVQAELLPRVRQLALLCRQYDIPLNIDAEETDRLEISLDLLESLCFDPALAGWNGIGFVVQAYQKRCPFVLDYIIDLARRSHHRIMVRLVKGAYWDSEIKRAQLDGMDGYPVYTRKVHTDLSYQVCARKLLEVPDAIYPMFATHNAQTLATIYELAGQNYYPGQYEFQCLHGMGEPLYEQVTKPVSEGGLGRPCRVYAPVGTYETLLAYLVRRLLENGANTSFVNRVSDPSLPIDQLITNPIEEAASISPVGAPHDRIPLPVDLYATEVFGKRTNSSGIDLANEQQLATLSAGLLASTKQAWLAQPGNRPAPATGKGAKLPEDAKPVLNPADHQDVVGHVVEATPADIEAALKTAEAAAKTWKDVSPADRAACLQRAAQLMEDRMAILMGLVIREAGKSLPNAIAEIREAVDFLRYYANQVTAEFQNDTHRPLGPVLCISPWNFPLAIFTGQVSAALAAGNPVIAKPAEQTPLIAAEAVRILHEAGVPADVLQLLPGDGVKVGAPLVADARIAAVMFTGSTEVARLIAATLAQRLDSEGHTIPLIAETGGQNAMIVDSSALTEQVVQDVLVSAFDSAGQRCSALRVLCVQEDSADRVLTMLEGATRELRQGNPGVLATDVGPVIDTEARDNIVKHIDTMRAKGHRVSQPASARADHQAMAAGTYVPPTLIEIRSIKDLGREVFGPVLHVLRYKRDDLESLIRDINGTGYGLTFGVHTRIDETIDRVLPQIHAGNLYVNRNTVGAVVGVQPFGGEGLSGTGPKAGGPLYLKRLLSKRPPTVIPRTADSAAALAALTEWLPKAGLVEADTALARQYLKALEDAQIGTEEQTMPGPTGESNTYRQEGRGRVLCVASSPAGAVAQLATCLATGNQALFVASGAAADVLNGLPASVRAKVKQITDAEIDSAAFEGALFEGEAEQLKALNQRLVKRSGPIVNLQGLTPAQLKSGQHYGNEILLAERSISINTAAAGGNASLMTMA</sequence>
<keyword evidence="9 18" id="KW-0520">NAD</keyword>
<dbReference type="InterPro" id="IPR025703">
    <property type="entry name" value="Bifunct_PutA"/>
</dbReference>
<dbReference type="SUPFAM" id="SSF81935">
    <property type="entry name" value="N-terminal domain of bifunctional PutA protein"/>
    <property type="match status" value="1"/>
</dbReference>
<dbReference type="PANTHER" id="PTHR42862:SF1">
    <property type="entry name" value="DELTA-1-PYRROLINE-5-CARBOXYLATE DEHYDROGENASE 2, ISOFORM A-RELATED"/>
    <property type="match status" value="1"/>
</dbReference>
<dbReference type="Gene3D" id="3.20.20.220">
    <property type="match status" value="1"/>
</dbReference>
<dbReference type="NCBIfam" id="NF008772">
    <property type="entry name" value="PRK11809.1"/>
    <property type="match status" value="1"/>
</dbReference>
<dbReference type="RefSeq" id="WP_005672120.1">
    <property type="nucleotide sequence ID" value="NZ_CP146288.1"/>
</dbReference>
<keyword evidence="10 18" id="KW-0642">Proline metabolism</keyword>
<dbReference type="InterPro" id="IPR016161">
    <property type="entry name" value="Ald_DH/histidinol_DH"/>
</dbReference>
<dbReference type="SUPFAM" id="SSF47598">
    <property type="entry name" value="Ribbon-helix-helix"/>
    <property type="match status" value="1"/>
</dbReference>
<evidence type="ECO:0000259" key="22">
    <source>
        <dbReference type="Pfam" id="PF01619"/>
    </source>
</evidence>
<evidence type="ECO:0000256" key="5">
    <source>
        <dbReference type="ARBA" id="ARBA00022630"/>
    </source>
</evidence>
<evidence type="ECO:0000256" key="4">
    <source>
        <dbReference type="ARBA" id="ARBA00022491"/>
    </source>
</evidence>
<evidence type="ECO:0000256" key="3">
    <source>
        <dbReference type="ARBA" id="ARBA00004786"/>
    </source>
</evidence>
<keyword evidence="12 18" id="KW-0804">Transcription</keyword>
<dbReference type="NCBIfam" id="NF008869">
    <property type="entry name" value="PRK11904.1"/>
    <property type="match status" value="1"/>
</dbReference>
<gene>
    <name evidence="25" type="ORF">HMPREF0551_0278</name>
</gene>
<keyword evidence="26" id="KW-1185">Reference proteome</keyword>
<dbReference type="SUPFAM" id="SSF51730">
    <property type="entry name" value="FAD-linked oxidoreductase"/>
    <property type="match status" value="1"/>
</dbReference>
<evidence type="ECO:0000256" key="20">
    <source>
        <dbReference type="SAM" id="MobiDB-lite"/>
    </source>
</evidence>
<feature type="region of interest" description="Disordered" evidence="20">
    <location>
        <begin position="47"/>
        <end position="70"/>
    </location>
</feature>
<evidence type="ECO:0000256" key="2">
    <source>
        <dbReference type="ARBA" id="ARBA00004739"/>
    </source>
</evidence>
<protein>
    <recommendedName>
        <fullName evidence="18">Bifunctional protein PutA</fullName>
    </recommendedName>
    <domain>
        <recommendedName>
            <fullName evidence="18">Proline dehydrogenase</fullName>
            <ecNumber evidence="18">1.5.5.2</ecNumber>
        </recommendedName>
        <alternativeName>
            <fullName evidence="18">Proline oxidase</fullName>
        </alternativeName>
    </domain>
    <domain>
        <recommendedName>
            <fullName evidence="18">Delta-1-pyrroline-5-carboxylate dehydrogenase</fullName>
            <shortName evidence="18">P5C dehydrogenase</shortName>
            <ecNumber evidence="18">1.2.1.88</ecNumber>
        </recommendedName>
        <alternativeName>
            <fullName evidence="18">L-glutamate gamma-semialdehyde dehydrogenase</fullName>
        </alternativeName>
    </domain>
</protein>
<dbReference type="InterPro" id="IPR015590">
    <property type="entry name" value="Aldehyde_DH_dom"/>
</dbReference>
<dbReference type="UniPathway" id="UPA00261">
    <property type="reaction ID" value="UER00373"/>
</dbReference>
<keyword evidence="13" id="KW-0511">Multifunctional enzyme</keyword>
<keyword evidence="6 18" id="KW-0274">FAD</keyword>
<name>E7RTK9_9BURK</name>
<dbReference type="GO" id="GO:0003677">
    <property type="term" value="F:DNA binding"/>
    <property type="evidence" value="ECO:0007669"/>
    <property type="project" value="UniProtKB-KW"/>
</dbReference>
<dbReference type="EC" id="1.2.1.88" evidence="18"/>
<comment type="catalytic activity">
    <reaction evidence="14 18">
        <text>L-glutamate 5-semialdehyde + NAD(+) + H2O = L-glutamate + NADH + 2 H(+)</text>
        <dbReference type="Rhea" id="RHEA:30235"/>
        <dbReference type="ChEBI" id="CHEBI:15377"/>
        <dbReference type="ChEBI" id="CHEBI:15378"/>
        <dbReference type="ChEBI" id="CHEBI:29985"/>
        <dbReference type="ChEBI" id="CHEBI:57540"/>
        <dbReference type="ChEBI" id="CHEBI:57945"/>
        <dbReference type="ChEBI" id="CHEBI:58066"/>
        <dbReference type="EC" id="1.2.1.88"/>
    </reaction>
</comment>
<evidence type="ECO:0000259" key="24">
    <source>
        <dbReference type="Pfam" id="PF18327"/>
    </source>
</evidence>
<comment type="caution">
    <text evidence="25">The sequence shown here is derived from an EMBL/GenBank/DDBJ whole genome shotgun (WGS) entry which is preliminary data.</text>
</comment>
<dbReference type="PANTHER" id="PTHR42862">
    <property type="entry name" value="DELTA-1-PYRROLINE-5-CARBOXYLATE DEHYDROGENASE 1, ISOFORM A-RELATED"/>
    <property type="match status" value="1"/>
</dbReference>
<dbReference type="InterPro" id="IPR024090">
    <property type="entry name" value="PRODH_PutA_dom_I"/>
</dbReference>
<evidence type="ECO:0000256" key="17">
    <source>
        <dbReference type="ARBA" id="ARBA00060911"/>
    </source>
</evidence>
<evidence type="ECO:0000256" key="16">
    <source>
        <dbReference type="ARBA" id="ARBA00060889"/>
    </source>
</evidence>
<evidence type="ECO:0000313" key="25">
    <source>
        <dbReference type="EMBL" id="EFV96095.1"/>
    </source>
</evidence>
<comment type="function">
    <text evidence="18">Oxidizes proline to glutamate for use as a carbon and nitrogen source.</text>
</comment>
<dbReference type="PROSITE" id="PS00070">
    <property type="entry name" value="ALDEHYDE_DEHYDR_CYS"/>
    <property type="match status" value="1"/>
</dbReference>
<dbReference type="InterPro" id="IPR010985">
    <property type="entry name" value="Ribbon_hlx_hlx"/>
</dbReference>
<evidence type="ECO:0000256" key="1">
    <source>
        <dbReference type="ARBA" id="ARBA00001974"/>
    </source>
</evidence>
<organism evidence="25 26">
    <name type="scientific">Lautropia mirabilis ATCC 51599</name>
    <dbReference type="NCBI Taxonomy" id="887898"/>
    <lineage>
        <taxon>Bacteria</taxon>
        <taxon>Pseudomonadati</taxon>
        <taxon>Pseudomonadota</taxon>
        <taxon>Betaproteobacteria</taxon>
        <taxon>Burkholderiales</taxon>
        <taxon>Burkholderiaceae</taxon>
        <taxon>Lautropia</taxon>
    </lineage>
</organism>
<dbReference type="FunFam" id="3.40.309.10:FF:000005">
    <property type="entry name" value="1-pyrroline-5-carboxylate dehydrogenase 1"/>
    <property type="match status" value="1"/>
</dbReference>
<dbReference type="eggNOG" id="COG0506">
    <property type="taxonomic scope" value="Bacteria"/>
</dbReference>
<keyword evidence="7 18" id="KW-0560">Oxidoreductase</keyword>
<dbReference type="GO" id="GO:0009898">
    <property type="term" value="C:cytoplasmic side of plasma membrane"/>
    <property type="evidence" value="ECO:0007669"/>
    <property type="project" value="TreeGrafter"/>
</dbReference>
<keyword evidence="4 18" id="KW-0678">Repressor</keyword>
<dbReference type="Gene3D" id="3.40.605.10">
    <property type="entry name" value="Aldehyde Dehydrogenase, Chain A, domain 1"/>
    <property type="match status" value="1"/>
</dbReference>
<dbReference type="NCBIfam" id="TIGR01238">
    <property type="entry name" value="D1pyr5carbox3"/>
    <property type="match status" value="1"/>
</dbReference>
<evidence type="ECO:0000256" key="13">
    <source>
        <dbReference type="ARBA" id="ARBA00023268"/>
    </source>
</evidence>
<dbReference type="Gene3D" id="1.10.1220.10">
    <property type="entry name" value="Met repressor-like"/>
    <property type="match status" value="1"/>
</dbReference>
<comment type="pathway">
    <text evidence="2 18">Amino-acid degradation; L-proline degradation into L-glutamate; L-glutamate from L-proline: step 1/2.</text>
</comment>
<evidence type="ECO:0000256" key="14">
    <source>
        <dbReference type="ARBA" id="ARBA00048142"/>
    </source>
</evidence>
<comment type="similarity">
    <text evidence="16 18">In the N-terminal section; belongs to the proline dehydrogenase family.</text>
</comment>
<dbReference type="InterPro" id="IPR024082">
    <property type="entry name" value="PRODH_PutA_dom_II"/>
</dbReference>
<keyword evidence="5 18" id="KW-0285">Flavoprotein</keyword>
<reference evidence="25 26" key="1">
    <citation type="submission" date="2010-12" db="EMBL/GenBank/DDBJ databases">
        <authorList>
            <person name="Muzny D."/>
            <person name="Qin X."/>
            <person name="Deng J."/>
            <person name="Jiang H."/>
            <person name="Liu Y."/>
            <person name="Qu J."/>
            <person name="Song X.-Z."/>
            <person name="Zhang L."/>
            <person name="Thornton R."/>
            <person name="Coyle M."/>
            <person name="Francisco L."/>
            <person name="Jackson L."/>
            <person name="Javaid M."/>
            <person name="Korchina V."/>
            <person name="Kovar C."/>
            <person name="Mata R."/>
            <person name="Mathew T."/>
            <person name="Ngo R."/>
            <person name="Nguyen L."/>
            <person name="Nguyen N."/>
            <person name="Okwuonu G."/>
            <person name="Ongeri F."/>
            <person name="Pham C."/>
            <person name="Simmons D."/>
            <person name="Wilczek-Boney K."/>
            <person name="Hale W."/>
            <person name="Jakkamsetti A."/>
            <person name="Pham P."/>
            <person name="Ruth R."/>
            <person name="San Lucas F."/>
            <person name="Warren J."/>
            <person name="Zhang J."/>
            <person name="Zhao Z."/>
            <person name="Zhou C."/>
            <person name="Zhu D."/>
            <person name="Lee S."/>
            <person name="Bess C."/>
            <person name="Blankenburg K."/>
            <person name="Forbes L."/>
            <person name="Fu Q."/>
            <person name="Gubbala S."/>
            <person name="Hirani K."/>
            <person name="Jayaseelan J.C."/>
            <person name="Lara F."/>
            <person name="Munidasa M."/>
            <person name="Palculict T."/>
            <person name="Patil S."/>
            <person name="Pu L.-L."/>
            <person name="Saada N."/>
            <person name="Tang L."/>
            <person name="Weissenberger G."/>
            <person name="Zhu Y."/>
            <person name="Hemphill L."/>
            <person name="Shang Y."/>
            <person name="Youmans B."/>
            <person name="Ayvaz T."/>
            <person name="Ross M."/>
            <person name="Santibanez J."/>
            <person name="Aqrawi P."/>
            <person name="Gross S."/>
            <person name="Joshi V."/>
            <person name="Fowler G."/>
            <person name="Nazareth L."/>
            <person name="Reid J."/>
            <person name="Worley K."/>
            <person name="Petrosino J."/>
            <person name="Highlander S."/>
            <person name="Gibbs R."/>
        </authorList>
    </citation>
    <scope>NUCLEOTIDE SEQUENCE [LARGE SCALE GENOMIC DNA]</scope>
    <source>
        <strain evidence="25 26">ATCC 51599</strain>
    </source>
</reference>
<evidence type="ECO:0000256" key="11">
    <source>
        <dbReference type="ARBA" id="ARBA00023125"/>
    </source>
</evidence>
<dbReference type="Pfam" id="PF01619">
    <property type="entry name" value="Pro_dh"/>
    <property type="match status" value="1"/>
</dbReference>
<dbReference type="InterPro" id="IPR041349">
    <property type="entry name" value="PRODH"/>
</dbReference>
<dbReference type="InterPro" id="IPR016160">
    <property type="entry name" value="Ald_DH_CS_CYS"/>
</dbReference>
<feature type="domain" description="Proline dehydrogenase" evidence="22">
    <location>
        <begin position="266"/>
        <end position="567"/>
    </location>
</feature>
<dbReference type="GO" id="GO:0003700">
    <property type="term" value="F:DNA-binding transcription factor activity"/>
    <property type="evidence" value="ECO:0007669"/>
    <property type="project" value="InterPro"/>
</dbReference>
<dbReference type="GO" id="GO:0003842">
    <property type="term" value="F:L-glutamate gamma-semialdehyde dehydrogenase activity"/>
    <property type="evidence" value="ECO:0007669"/>
    <property type="project" value="UniProtKB-UniRule"/>
</dbReference>
<comment type="similarity">
    <text evidence="17 18">In the C-terminal section; belongs to the aldehyde dehydrogenase family.</text>
</comment>
<evidence type="ECO:0000256" key="12">
    <source>
        <dbReference type="ARBA" id="ARBA00023163"/>
    </source>
</evidence>
<dbReference type="Pfam" id="PF18327">
    <property type="entry name" value="PRODH"/>
    <property type="match status" value="1"/>
</dbReference>
<evidence type="ECO:0000256" key="18">
    <source>
        <dbReference type="PIRNR" id="PIRNR000197"/>
    </source>
</evidence>
<feature type="domain" description="Proline dehydrogenase PutA" evidence="23">
    <location>
        <begin position="146"/>
        <end position="257"/>
    </location>
</feature>
<evidence type="ECO:0000256" key="9">
    <source>
        <dbReference type="ARBA" id="ARBA00023027"/>
    </source>
</evidence>
<dbReference type="InterPro" id="IPR050485">
    <property type="entry name" value="Proline_metab_enzyme"/>
</dbReference>
<comment type="cofactor">
    <cofactor evidence="1 18">
        <name>FAD</name>
        <dbReference type="ChEBI" id="CHEBI:57692"/>
    </cofactor>
</comment>
<dbReference type="InterPro" id="IPR005933">
    <property type="entry name" value="PutA_C"/>
</dbReference>
<feature type="active site" evidence="19">
    <location>
        <position position="922"/>
    </location>
</feature>
<dbReference type="InterPro" id="IPR002872">
    <property type="entry name" value="Proline_DH_dom"/>
</dbReference>
<dbReference type="Gene3D" id="1.20.5.550">
    <property type="entry name" value="Single Helix bin"/>
    <property type="match status" value="1"/>
</dbReference>
<dbReference type="InterPro" id="IPR029041">
    <property type="entry name" value="FAD-linked_oxidoreductase-like"/>
</dbReference>
<dbReference type="FunFam" id="1.20.5.460:FF:000001">
    <property type="entry name" value="Bifunctional protein PutA"/>
    <property type="match status" value="1"/>
</dbReference>
<dbReference type="eggNOG" id="COG4230">
    <property type="taxonomic scope" value="Bacteria"/>
</dbReference>
<evidence type="ECO:0000313" key="26">
    <source>
        <dbReference type="Proteomes" id="UP000011021"/>
    </source>
</evidence>
<dbReference type="HOGENOM" id="CLU_005682_1_0_4"/>
<dbReference type="CDD" id="cd07125">
    <property type="entry name" value="ALDH_PutA-P5CDH"/>
    <property type="match status" value="1"/>
</dbReference>
<keyword evidence="11 18" id="KW-0238">DNA-binding</keyword>
<evidence type="ECO:0000256" key="6">
    <source>
        <dbReference type="ARBA" id="ARBA00022827"/>
    </source>
</evidence>
<feature type="domain" description="Aldehyde dehydrogenase" evidence="21">
    <location>
        <begin position="666"/>
        <end position="1112"/>
    </location>
</feature>
<dbReference type="PIRSF" id="PIRSF000197">
    <property type="entry name" value="Bifunct_PutA"/>
    <property type="match status" value="1"/>
</dbReference>
<evidence type="ECO:0000256" key="8">
    <source>
        <dbReference type="ARBA" id="ARBA00023015"/>
    </source>
</evidence>
<feature type="domain" description="Proline utilization A proline dehydrogenase N-terminal" evidence="24">
    <location>
        <begin position="87"/>
        <end position="138"/>
    </location>
</feature>
<dbReference type="InterPro" id="IPR013321">
    <property type="entry name" value="Arc_rbn_hlx_hlx"/>
</dbReference>
<dbReference type="STRING" id="887898.HMPREF0551_0278"/>
<dbReference type="Proteomes" id="UP000011021">
    <property type="component" value="Unassembled WGS sequence"/>
</dbReference>
<evidence type="ECO:0000256" key="15">
    <source>
        <dbReference type="ARBA" id="ARBA00048779"/>
    </source>
</evidence>
<comment type="pathway">
    <text evidence="3 18">Amino-acid degradation; L-proline degradation into L-glutamate; L-glutamate from L-proline: step 2/2.</text>
</comment>
<dbReference type="GO" id="GO:0004657">
    <property type="term" value="F:proline dehydrogenase activity"/>
    <property type="evidence" value="ECO:0007669"/>
    <property type="project" value="UniProtKB-UniRule"/>
</dbReference>
<dbReference type="GO" id="GO:0010133">
    <property type="term" value="P:L-proline catabolic process to L-glutamate"/>
    <property type="evidence" value="ECO:0007669"/>
    <property type="project" value="UniProtKB-UniRule"/>
</dbReference>
<evidence type="ECO:0000259" key="21">
    <source>
        <dbReference type="Pfam" id="PF00171"/>
    </source>
</evidence>
<keyword evidence="8 18" id="KW-0805">Transcription regulation</keyword>
<evidence type="ECO:0000256" key="10">
    <source>
        <dbReference type="ARBA" id="ARBA00023062"/>
    </source>
</evidence>
<dbReference type="Pfam" id="PF14850">
    <property type="entry name" value="Pro_dh-DNA_bdg"/>
    <property type="match status" value="1"/>
</dbReference>
<dbReference type="FunFam" id="3.20.20.220:FF:000004">
    <property type="entry name" value="Bifunctional protein PutA"/>
    <property type="match status" value="1"/>
</dbReference>
<comment type="catalytic activity">
    <reaction evidence="15 18">
        <text>L-proline + a quinone = (S)-1-pyrroline-5-carboxylate + a quinol + H(+)</text>
        <dbReference type="Rhea" id="RHEA:23784"/>
        <dbReference type="ChEBI" id="CHEBI:15378"/>
        <dbReference type="ChEBI" id="CHEBI:17388"/>
        <dbReference type="ChEBI" id="CHEBI:24646"/>
        <dbReference type="ChEBI" id="CHEBI:60039"/>
        <dbReference type="ChEBI" id="CHEBI:132124"/>
        <dbReference type="EC" id="1.5.5.2"/>
    </reaction>
</comment>
<evidence type="ECO:0000259" key="23">
    <source>
        <dbReference type="Pfam" id="PF14850"/>
    </source>
</evidence>
<evidence type="ECO:0000256" key="19">
    <source>
        <dbReference type="PIRSR" id="PIRSR000197-1"/>
    </source>
</evidence>